<feature type="transmembrane region" description="Helical" evidence="8">
    <location>
        <begin position="189"/>
        <end position="208"/>
    </location>
</feature>
<keyword evidence="4 8" id="KW-1003">Cell membrane</keyword>
<keyword evidence="7 8" id="KW-0472">Membrane</keyword>
<dbReference type="Pfam" id="PF01925">
    <property type="entry name" value="TauE"/>
    <property type="match status" value="1"/>
</dbReference>
<feature type="transmembrane region" description="Helical" evidence="8">
    <location>
        <begin position="50"/>
        <end position="71"/>
    </location>
</feature>
<evidence type="ECO:0000256" key="4">
    <source>
        <dbReference type="ARBA" id="ARBA00022475"/>
    </source>
</evidence>
<proteinExistence type="inferred from homology"/>
<evidence type="ECO:0000256" key="7">
    <source>
        <dbReference type="ARBA" id="ARBA00023136"/>
    </source>
</evidence>
<dbReference type="EMBL" id="CP000360">
    <property type="protein sequence ID" value="ABF39101.1"/>
    <property type="molecule type" value="Genomic_DNA"/>
</dbReference>
<keyword evidence="10" id="KW-1185">Reference proteome</keyword>
<dbReference type="InterPro" id="IPR002781">
    <property type="entry name" value="TM_pro_TauE-like"/>
</dbReference>
<comment type="similarity">
    <text evidence="2 8">Belongs to the 4-toluene sulfonate uptake permease (TSUP) (TC 2.A.102) family.</text>
</comment>
<dbReference type="PANTHER" id="PTHR30269">
    <property type="entry name" value="TRANSMEMBRANE PROTEIN YFCA"/>
    <property type="match status" value="1"/>
</dbReference>
<evidence type="ECO:0000256" key="3">
    <source>
        <dbReference type="ARBA" id="ARBA00022448"/>
    </source>
</evidence>
<keyword evidence="3" id="KW-0813">Transport</keyword>
<dbReference type="AlphaFoldDB" id="Q1IVJ9"/>
<feature type="transmembrane region" description="Helical" evidence="8">
    <location>
        <begin position="215"/>
        <end position="234"/>
    </location>
</feature>
<evidence type="ECO:0000313" key="9">
    <source>
        <dbReference type="EMBL" id="ABF39101.1"/>
    </source>
</evidence>
<comment type="subcellular location">
    <subcellularLocation>
        <location evidence="1 8">Cell membrane</location>
        <topology evidence="1 8">Multi-pass membrane protein</topology>
    </subcellularLocation>
</comment>
<organism evidence="9 10">
    <name type="scientific">Koribacter versatilis (strain Ellin345)</name>
    <dbReference type="NCBI Taxonomy" id="204669"/>
    <lineage>
        <taxon>Bacteria</taxon>
        <taxon>Pseudomonadati</taxon>
        <taxon>Acidobacteriota</taxon>
        <taxon>Terriglobia</taxon>
        <taxon>Terriglobales</taxon>
        <taxon>Candidatus Korobacteraceae</taxon>
        <taxon>Candidatus Korobacter</taxon>
    </lineage>
</organism>
<dbReference type="EnsemblBacteria" id="ABF39101">
    <property type="protein sequence ID" value="ABF39101"/>
    <property type="gene ID" value="Acid345_0096"/>
</dbReference>
<evidence type="ECO:0000313" key="10">
    <source>
        <dbReference type="Proteomes" id="UP000002432"/>
    </source>
</evidence>
<dbReference type="GO" id="GO:0005886">
    <property type="term" value="C:plasma membrane"/>
    <property type="evidence" value="ECO:0007669"/>
    <property type="project" value="UniProtKB-SubCell"/>
</dbReference>
<feature type="transmembrane region" description="Helical" evidence="8">
    <location>
        <begin position="83"/>
        <end position="102"/>
    </location>
</feature>
<reference evidence="9 10" key="1">
    <citation type="journal article" date="2009" name="Appl. Environ. Microbiol.">
        <title>Three genomes from the phylum Acidobacteria provide insight into the lifestyles of these microorganisms in soils.</title>
        <authorList>
            <person name="Ward N.L."/>
            <person name="Challacombe J.F."/>
            <person name="Janssen P.H."/>
            <person name="Henrissat B."/>
            <person name="Coutinho P.M."/>
            <person name="Wu M."/>
            <person name="Xie G."/>
            <person name="Haft D.H."/>
            <person name="Sait M."/>
            <person name="Badger J."/>
            <person name="Barabote R.D."/>
            <person name="Bradley B."/>
            <person name="Brettin T.S."/>
            <person name="Brinkac L.M."/>
            <person name="Bruce D."/>
            <person name="Creasy T."/>
            <person name="Daugherty S.C."/>
            <person name="Davidsen T.M."/>
            <person name="DeBoy R.T."/>
            <person name="Detter J.C."/>
            <person name="Dodson R.J."/>
            <person name="Durkin A.S."/>
            <person name="Ganapathy A."/>
            <person name="Gwinn-Giglio M."/>
            <person name="Han C.S."/>
            <person name="Khouri H."/>
            <person name="Kiss H."/>
            <person name="Kothari S.P."/>
            <person name="Madupu R."/>
            <person name="Nelson K.E."/>
            <person name="Nelson W.C."/>
            <person name="Paulsen I."/>
            <person name="Penn K."/>
            <person name="Ren Q."/>
            <person name="Rosovitz M.J."/>
            <person name="Selengut J.D."/>
            <person name="Shrivastava S."/>
            <person name="Sullivan S.A."/>
            <person name="Tapia R."/>
            <person name="Thompson L.S."/>
            <person name="Watkins K.L."/>
            <person name="Yang Q."/>
            <person name="Yu C."/>
            <person name="Zafar N."/>
            <person name="Zhou L."/>
            <person name="Kuske C.R."/>
        </authorList>
    </citation>
    <scope>NUCLEOTIDE SEQUENCE [LARGE SCALE GENOMIC DNA]</scope>
    <source>
        <strain evidence="9 10">Ellin345</strain>
    </source>
</reference>
<sequence length="264" mass="27801">MSSTLVLLMTLGHAAMLFGVAILGGAINSVAGGGSFLCFPALLFTGVPPVNANATNTLALWPGTLASVGAYRREFSKADARQIYSLVITGIAGALIGAILLLKTPQLTFLHMVPWLLASATVIFAFSSRISRWVREREARGGAHMMTGAALVQLGIAVYIGFFGAGAGILMLALFAFMGMESIHTMNAFKTMLASICNGVALIAFIVAKAIFWPQALVMLVGAAFGGYFGAHFAQKVAPAKVRLIVIFIGAGLSIYFFVKQYAL</sequence>
<dbReference type="PANTHER" id="PTHR30269:SF0">
    <property type="entry name" value="MEMBRANE TRANSPORTER PROTEIN YFCA-RELATED"/>
    <property type="match status" value="1"/>
</dbReference>
<keyword evidence="6 8" id="KW-1133">Transmembrane helix</keyword>
<gene>
    <name evidence="9" type="ordered locus">Acid345_0096</name>
</gene>
<dbReference type="HOGENOM" id="CLU_045498_7_0_0"/>
<evidence type="ECO:0000256" key="1">
    <source>
        <dbReference type="ARBA" id="ARBA00004651"/>
    </source>
</evidence>
<feature type="transmembrane region" description="Helical" evidence="8">
    <location>
        <begin position="108"/>
        <end position="127"/>
    </location>
</feature>
<evidence type="ECO:0000256" key="8">
    <source>
        <dbReference type="RuleBase" id="RU363041"/>
    </source>
</evidence>
<name>Q1IVJ9_KORVE</name>
<feature type="transmembrane region" description="Helical" evidence="8">
    <location>
        <begin position="240"/>
        <end position="259"/>
    </location>
</feature>
<feature type="transmembrane region" description="Helical" evidence="8">
    <location>
        <begin position="148"/>
        <end position="177"/>
    </location>
</feature>
<dbReference type="KEGG" id="aba:Acid345_0096"/>
<evidence type="ECO:0000256" key="2">
    <source>
        <dbReference type="ARBA" id="ARBA00009142"/>
    </source>
</evidence>
<keyword evidence="5 8" id="KW-0812">Transmembrane</keyword>
<accession>Q1IVJ9</accession>
<dbReference type="RefSeq" id="WP_011520903.1">
    <property type="nucleotide sequence ID" value="NC_008009.1"/>
</dbReference>
<dbReference type="STRING" id="204669.Acid345_0096"/>
<evidence type="ECO:0000256" key="6">
    <source>
        <dbReference type="ARBA" id="ARBA00022989"/>
    </source>
</evidence>
<protein>
    <recommendedName>
        <fullName evidence="8">Probable membrane transporter protein</fullName>
    </recommendedName>
</protein>
<evidence type="ECO:0000256" key="5">
    <source>
        <dbReference type="ARBA" id="ARBA00022692"/>
    </source>
</evidence>
<dbReference type="InterPro" id="IPR052017">
    <property type="entry name" value="TSUP"/>
</dbReference>
<dbReference type="Proteomes" id="UP000002432">
    <property type="component" value="Chromosome"/>
</dbReference>
<dbReference type="eggNOG" id="COG0730">
    <property type="taxonomic scope" value="Bacteria"/>
</dbReference>